<evidence type="ECO:0000256" key="7">
    <source>
        <dbReference type="ARBA" id="ARBA00023004"/>
    </source>
</evidence>
<name>A0A515DEX0_9BURK</name>
<dbReference type="RefSeq" id="WP_142820399.1">
    <property type="nucleotide sequence ID" value="NZ_CP035503.1"/>
</dbReference>
<feature type="domain" description="Cytochrome c" evidence="11">
    <location>
        <begin position="27"/>
        <end position="109"/>
    </location>
</feature>
<keyword evidence="7 9" id="KW-0408">Iron</keyword>
<dbReference type="InterPro" id="IPR024167">
    <property type="entry name" value="Cytochrome_c4-like"/>
</dbReference>
<evidence type="ECO:0000256" key="8">
    <source>
        <dbReference type="PIRSR" id="PIRSR000005-1"/>
    </source>
</evidence>
<dbReference type="KEGG" id="rhf:EUB48_17930"/>
<comment type="subcellular location">
    <subcellularLocation>
        <location evidence="1">Periplasm</location>
    </subcellularLocation>
</comment>
<reference evidence="12 13" key="1">
    <citation type="submission" date="2019-01" db="EMBL/GenBank/DDBJ databases">
        <title>Genomic insights into a novel species Rhodoferax sp.</title>
        <authorList>
            <person name="Jin L."/>
        </authorList>
    </citation>
    <scope>NUCLEOTIDE SEQUENCE [LARGE SCALE GENOMIC DNA]</scope>
    <source>
        <strain evidence="12 13">CHu59-6-5</strain>
    </source>
</reference>
<feature type="binding site" description="axial binding residue" evidence="9">
    <location>
        <position position="141"/>
    </location>
    <ligand>
        <name>heme c</name>
        <dbReference type="ChEBI" id="CHEBI:61717"/>
        <label>2</label>
    </ligand>
    <ligandPart>
        <name>Fe</name>
        <dbReference type="ChEBI" id="CHEBI:18248"/>
    </ligandPart>
</feature>
<keyword evidence="3 8" id="KW-0349">Heme</keyword>
<comment type="PTM">
    <text evidence="8">Binds 2 heme c groups covalently per subunit.</text>
</comment>
<dbReference type="PIRSF" id="PIRSF000005">
    <property type="entry name" value="Cytochrome_c4"/>
    <property type="match status" value="1"/>
</dbReference>
<feature type="domain" description="Cytochrome c" evidence="11">
    <location>
        <begin position="123"/>
        <end position="210"/>
    </location>
</feature>
<feature type="binding site" description="axial binding residue" evidence="9">
    <location>
        <position position="187"/>
    </location>
    <ligand>
        <name>heme c</name>
        <dbReference type="ChEBI" id="CHEBI:61717"/>
        <label>2</label>
    </ligand>
    <ligandPart>
        <name>Fe</name>
        <dbReference type="ChEBI" id="CHEBI:18248"/>
    </ligandPart>
</feature>
<dbReference type="InterPro" id="IPR009056">
    <property type="entry name" value="Cyt_c-like_dom"/>
</dbReference>
<feature type="binding site" description="covalent" evidence="8">
    <location>
        <position position="137"/>
    </location>
    <ligand>
        <name>heme c</name>
        <dbReference type="ChEBI" id="CHEBI:61717"/>
        <label>2</label>
    </ligand>
</feature>
<dbReference type="Gene3D" id="1.10.760.10">
    <property type="entry name" value="Cytochrome c-like domain"/>
    <property type="match status" value="2"/>
</dbReference>
<gene>
    <name evidence="12" type="ORF">EUB48_17930</name>
</gene>
<feature type="signal peptide" evidence="10">
    <location>
        <begin position="1"/>
        <end position="22"/>
    </location>
</feature>
<feature type="binding site" description="axial binding residue" evidence="9">
    <location>
        <position position="86"/>
    </location>
    <ligand>
        <name>heme c</name>
        <dbReference type="ChEBI" id="CHEBI:61717"/>
        <label>1</label>
    </ligand>
    <ligandPart>
        <name>Fe</name>
        <dbReference type="ChEBI" id="CHEBI:18248"/>
    </ligandPart>
</feature>
<evidence type="ECO:0000256" key="9">
    <source>
        <dbReference type="PIRSR" id="PIRSR000005-2"/>
    </source>
</evidence>
<proteinExistence type="predicted"/>
<evidence type="ECO:0000259" key="11">
    <source>
        <dbReference type="PROSITE" id="PS51007"/>
    </source>
</evidence>
<evidence type="ECO:0000256" key="6">
    <source>
        <dbReference type="ARBA" id="ARBA00022982"/>
    </source>
</evidence>
<dbReference type="GO" id="GO:0005506">
    <property type="term" value="F:iron ion binding"/>
    <property type="evidence" value="ECO:0007669"/>
    <property type="project" value="InterPro"/>
</dbReference>
<feature type="binding site" description="covalent" evidence="8">
    <location>
        <position position="39"/>
    </location>
    <ligand>
        <name>heme c</name>
        <dbReference type="ChEBI" id="CHEBI:61717"/>
        <label>1</label>
    </ligand>
</feature>
<keyword evidence="10" id="KW-0732">Signal</keyword>
<feature type="binding site" description="covalent" evidence="8">
    <location>
        <position position="140"/>
    </location>
    <ligand>
        <name>heme c</name>
        <dbReference type="ChEBI" id="CHEBI:61717"/>
        <label>2</label>
    </ligand>
</feature>
<keyword evidence="5" id="KW-0574">Periplasm</keyword>
<feature type="binding site" description="axial binding residue" evidence="9">
    <location>
        <position position="43"/>
    </location>
    <ligand>
        <name>heme c</name>
        <dbReference type="ChEBI" id="CHEBI:61717"/>
        <label>1</label>
    </ligand>
    <ligandPart>
        <name>Fe</name>
        <dbReference type="ChEBI" id="CHEBI:18248"/>
    </ligandPart>
</feature>
<evidence type="ECO:0000256" key="4">
    <source>
        <dbReference type="ARBA" id="ARBA00022723"/>
    </source>
</evidence>
<evidence type="ECO:0000256" key="2">
    <source>
        <dbReference type="ARBA" id="ARBA00022448"/>
    </source>
</evidence>
<dbReference type="OrthoDB" id="9796421at2"/>
<dbReference type="EMBL" id="CP035503">
    <property type="protein sequence ID" value="QDL38963.1"/>
    <property type="molecule type" value="Genomic_DNA"/>
</dbReference>
<evidence type="ECO:0000256" key="5">
    <source>
        <dbReference type="ARBA" id="ARBA00022764"/>
    </source>
</evidence>
<evidence type="ECO:0000313" key="12">
    <source>
        <dbReference type="EMBL" id="QDL38963.1"/>
    </source>
</evidence>
<feature type="chain" id="PRO_5021855912" evidence="10">
    <location>
        <begin position="23"/>
        <end position="223"/>
    </location>
</feature>
<dbReference type="Pfam" id="PF00034">
    <property type="entry name" value="Cytochrom_C"/>
    <property type="match status" value="2"/>
</dbReference>
<dbReference type="InterPro" id="IPR050597">
    <property type="entry name" value="Cytochrome_c_Oxidase_Subunit"/>
</dbReference>
<dbReference type="GO" id="GO:0009055">
    <property type="term" value="F:electron transfer activity"/>
    <property type="evidence" value="ECO:0007669"/>
    <property type="project" value="InterPro"/>
</dbReference>
<keyword evidence="4 9" id="KW-0479">Metal-binding</keyword>
<protein>
    <submittedName>
        <fullName evidence="12">Cytochrome c4</fullName>
    </submittedName>
</protein>
<keyword evidence="13" id="KW-1185">Reference proteome</keyword>
<evidence type="ECO:0000313" key="13">
    <source>
        <dbReference type="Proteomes" id="UP000316798"/>
    </source>
</evidence>
<keyword evidence="2" id="KW-0813">Transport</keyword>
<dbReference type="InterPro" id="IPR036909">
    <property type="entry name" value="Cyt_c-like_dom_sf"/>
</dbReference>
<evidence type="ECO:0000256" key="1">
    <source>
        <dbReference type="ARBA" id="ARBA00004418"/>
    </source>
</evidence>
<evidence type="ECO:0000256" key="3">
    <source>
        <dbReference type="ARBA" id="ARBA00022617"/>
    </source>
</evidence>
<dbReference type="PANTHER" id="PTHR33751">
    <property type="entry name" value="CBB3-TYPE CYTOCHROME C OXIDASE SUBUNIT FIXP"/>
    <property type="match status" value="1"/>
</dbReference>
<feature type="binding site" description="covalent" evidence="8">
    <location>
        <position position="42"/>
    </location>
    <ligand>
        <name>heme c</name>
        <dbReference type="ChEBI" id="CHEBI:61717"/>
        <label>1</label>
    </ligand>
</feature>
<dbReference type="Proteomes" id="UP000316798">
    <property type="component" value="Chromosome"/>
</dbReference>
<dbReference type="PROSITE" id="PS51257">
    <property type="entry name" value="PROKAR_LIPOPROTEIN"/>
    <property type="match status" value="1"/>
</dbReference>
<dbReference type="GO" id="GO:0020037">
    <property type="term" value="F:heme binding"/>
    <property type="evidence" value="ECO:0007669"/>
    <property type="project" value="InterPro"/>
</dbReference>
<evidence type="ECO:0000256" key="10">
    <source>
        <dbReference type="SAM" id="SignalP"/>
    </source>
</evidence>
<accession>A0A515DEX0</accession>
<dbReference type="PANTHER" id="PTHR33751:SF9">
    <property type="entry name" value="CYTOCHROME C4"/>
    <property type="match status" value="1"/>
</dbReference>
<dbReference type="PROSITE" id="PS51007">
    <property type="entry name" value="CYTC"/>
    <property type="match status" value="2"/>
</dbReference>
<sequence>MNKLLTAVFALAVACVTATASAQEIKGDAVAGSKKVAMCVGCHGITGYRTSFPEVYQVPKIAGQGAQYIVSALNQYKKGDRKFPSMRAIAASLSDQDIADVAAYYSTLGVVAGATLPDKPSIEPSPKVAAILAKANCIACHGANFAKPIDPTYPQLAGQHASYLYVALKEYKEGNNNPHFGRANAIMAGIAKQFSDADLKAVAEYVGSLDGDIKTVSESRFIK</sequence>
<keyword evidence="6" id="KW-0249">Electron transport</keyword>
<dbReference type="AlphaFoldDB" id="A0A515DEX0"/>
<dbReference type="SUPFAM" id="SSF46626">
    <property type="entry name" value="Cytochrome c"/>
    <property type="match status" value="2"/>
</dbReference>
<organism evidence="12 13">
    <name type="scientific">Rhodoferax sediminis</name>
    <dbReference type="NCBI Taxonomy" id="2509614"/>
    <lineage>
        <taxon>Bacteria</taxon>
        <taxon>Pseudomonadati</taxon>
        <taxon>Pseudomonadota</taxon>
        <taxon>Betaproteobacteria</taxon>
        <taxon>Burkholderiales</taxon>
        <taxon>Comamonadaceae</taxon>
        <taxon>Rhodoferax</taxon>
    </lineage>
</organism>
<dbReference type="GO" id="GO:0042597">
    <property type="term" value="C:periplasmic space"/>
    <property type="evidence" value="ECO:0007669"/>
    <property type="project" value="UniProtKB-SubCell"/>
</dbReference>